<dbReference type="EMBL" id="PJEX01000094">
    <property type="protein sequence ID" value="TKW55561.1"/>
    <property type="molecule type" value="Genomic_DNA"/>
</dbReference>
<organism evidence="2 3">
    <name type="scientific">Colletotrichum tanaceti</name>
    <dbReference type="NCBI Taxonomy" id="1306861"/>
    <lineage>
        <taxon>Eukaryota</taxon>
        <taxon>Fungi</taxon>
        <taxon>Dikarya</taxon>
        <taxon>Ascomycota</taxon>
        <taxon>Pezizomycotina</taxon>
        <taxon>Sordariomycetes</taxon>
        <taxon>Hypocreomycetidae</taxon>
        <taxon>Glomerellales</taxon>
        <taxon>Glomerellaceae</taxon>
        <taxon>Colletotrichum</taxon>
        <taxon>Colletotrichum destructivum species complex</taxon>
    </lineage>
</organism>
<comment type="caution">
    <text evidence="2">The sequence shown here is derived from an EMBL/GenBank/DDBJ whole genome shotgun (WGS) entry which is preliminary data.</text>
</comment>
<feature type="region of interest" description="Disordered" evidence="1">
    <location>
        <begin position="1"/>
        <end position="32"/>
    </location>
</feature>
<name>A0A4U6XID9_9PEZI</name>
<evidence type="ECO:0000313" key="2">
    <source>
        <dbReference type="EMBL" id="TKW55561.1"/>
    </source>
</evidence>
<reference evidence="2 3" key="1">
    <citation type="journal article" date="2019" name="PLoS ONE">
        <title>Comparative genome analysis indicates high evolutionary potential of pathogenicity genes in Colletotrichum tanaceti.</title>
        <authorList>
            <person name="Lelwala R.V."/>
            <person name="Korhonen P.K."/>
            <person name="Young N.D."/>
            <person name="Scott J.B."/>
            <person name="Ades P.A."/>
            <person name="Gasser R.B."/>
            <person name="Taylor P.W.J."/>
        </authorList>
    </citation>
    <scope>NUCLEOTIDE SEQUENCE [LARGE SCALE GENOMIC DNA]</scope>
    <source>
        <strain evidence="2">BRIP57314</strain>
    </source>
</reference>
<evidence type="ECO:0000313" key="3">
    <source>
        <dbReference type="Proteomes" id="UP000310108"/>
    </source>
</evidence>
<protein>
    <submittedName>
        <fullName evidence="2">Uncharacterized protein</fullName>
    </submittedName>
</protein>
<accession>A0A4U6XID9</accession>
<proteinExistence type="predicted"/>
<evidence type="ECO:0000256" key="1">
    <source>
        <dbReference type="SAM" id="MobiDB-lite"/>
    </source>
</evidence>
<sequence>MKKPRGEEKRKKRGKWEKQEKQEEEEENEGSENIVWFNFTSYRLEPPCTGSECPEQGAKYRRPSNSQVIERCRSLIPAGLILAIPPSTRAVRFST</sequence>
<keyword evidence="3" id="KW-1185">Reference proteome</keyword>
<dbReference type="AlphaFoldDB" id="A0A4U6XID9"/>
<dbReference type="Proteomes" id="UP000310108">
    <property type="component" value="Unassembled WGS sequence"/>
</dbReference>
<gene>
    <name evidence="2" type="ORF">CTA1_8130</name>
</gene>